<evidence type="ECO:0000259" key="6">
    <source>
        <dbReference type="PROSITE" id="PS50089"/>
    </source>
</evidence>
<dbReference type="PROSITE" id="PS00518">
    <property type="entry name" value="ZF_RING_1"/>
    <property type="match status" value="1"/>
</dbReference>
<feature type="domain" description="RING-type" evidence="6">
    <location>
        <begin position="7"/>
        <end position="50"/>
    </location>
</feature>
<dbReference type="Gene3D" id="3.30.40.10">
    <property type="entry name" value="Zinc/RING finger domain, C3HC4 (zinc finger)"/>
    <property type="match status" value="1"/>
</dbReference>
<evidence type="ECO:0000313" key="8">
    <source>
        <dbReference type="Proteomes" id="UP000230233"/>
    </source>
</evidence>
<dbReference type="OrthoDB" id="5855028at2759"/>
<dbReference type="InterPro" id="IPR051435">
    <property type="entry name" value="RING_finger_E3_ubiq-ligases"/>
</dbReference>
<keyword evidence="2 4" id="KW-0863">Zinc-finger</keyword>
<dbReference type="GO" id="GO:0008270">
    <property type="term" value="F:zinc ion binding"/>
    <property type="evidence" value="ECO:0007669"/>
    <property type="project" value="UniProtKB-KW"/>
</dbReference>
<feature type="transmembrane region" description="Helical" evidence="5">
    <location>
        <begin position="162"/>
        <end position="184"/>
    </location>
</feature>
<dbReference type="InterPro" id="IPR001841">
    <property type="entry name" value="Znf_RING"/>
</dbReference>
<gene>
    <name evidence="7" type="primary">Cni-Y47G6A.31</name>
    <name evidence="7" type="synonym">Cnig_chr_I.g1829</name>
    <name evidence="7" type="ORF">B9Z55_001829</name>
</gene>
<accession>A0A2G5VHH7</accession>
<evidence type="ECO:0000256" key="4">
    <source>
        <dbReference type="PROSITE-ProRule" id="PRU00175"/>
    </source>
</evidence>
<keyword evidence="3" id="KW-0862">Zinc</keyword>
<sequence length="189" mass="21724">MVSRLECSICFYDFDDVDHLPKVLEACGHTFCYSCLESWLDSDESCPMCRVPVNERKTIPTNLELLAVFKQKQTNPECNCHESRLYYCPTCLAQNYVDWDERRESGEQTFCFGCACDHFHNMEHKIKHLDSEHLDITSLEFGNNKETKEGERSSSVCRKVTIGISAVIVLVLSIALTISMCFLFDVIRL</sequence>
<keyword evidence="8" id="KW-1185">Reference proteome</keyword>
<evidence type="ECO:0000256" key="5">
    <source>
        <dbReference type="SAM" id="Phobius"/>
    </source>
</evidence>
<comment type="caution">
    <text evidence="7">The sequence shown here is derived from an EMBL/GenBank/DDBJ whole genome shotgun (WGS) entry which is preliminary data.</text>
</comment>
<dbReference type="PANTHER" id="PTHR22791">
    <property type="entry name" value="RING-TYPE DOMAIN-CONTAINING PROTEIN"/>
    <property type="match status" value="1"/>
</dbReference>
<dbReference type="AlphaFoldDB" id="A0A2G5VHH7"/>
<dbReference type="SUPFAM" id="SSF57850">
    <property type="entry name" value="RING/U-box"/>
    <property type="match status" value="1"/>
</dbReference>
<dbReference type="GO" id="GO:0061630">
    <property type="term" value="F:ubiquitin protein ligase activity"/>
    <property type="evidence" value="ECO:0007669"/>
    <property type="project" value="TreeGrafter"/>
</dbReference>
<dbReference type="Pfam" id="PF13639">
    <property type="entry name" value="zf-RING_2"/>
    <property type="match status" value="1"/>
</dbReference>
<dbReference type="PANTHER" id="PTHR22791:SF6">
    <property type="entry name" value="RING-TYPE DOMAIN-CONTAINING PROTEIN"/>
    <property type="match status" value="1"/>
</dbReference>
<keyword evidence="5" id="KW-1133">Transmembrane helix</keyword>
<dbReference type="EMBL" id="PDUG01000001">
    <property type="protein sequence ID" value="PIC51245.1"/>
    <property type="molecule type" value="Genomic_DNA"/>
</dbReference>
<keyword evidence="5" id="KW-0472">Membrane</keyword>
<name>A0A2G5VHH7_9PELO</name>
<keyword evidence="1" id="KW-0479">Metal-binding</keyword>
<evidence type="ECO:0000313" key="7">
    <source>
        <dbReference type="EMBL" id="PIC51245.1"/>
    </source>
</evidence>
<dbReference type="Proteomes" id="UP000230233">
    <property type="component" value="Chromosome I"/>
</dbReference>
<evidence type="ECO:0000256" key="1">
    <source>
        <dbReference type="ARBA" id="ARBA00022723"/>
    </source>
</evidence>
<dbReference type="GO" id="GO:0016567">
    <property type="term" value="P:protein ubiquitination"/>
    <property type="evidence" value="ECO:0007669"/>
    <property type="project" value="TreeGrafter"/>
</dbReference>
<keyword evidence="5" id="KW-0812">Transmembrane</keyword>
<dbReference type="InterPro" id="IPR013083">
    <property type="entry name" value="Znf_RING/FYVE/PHD"/>
</dbReference>
<reference evidence="8" key="1">
    <citation type="submission" date="2017-10" db="EMBL/GenBank/DDBJ databases">
        <title>Rapid genome shrinkage in a self-fertile nematode reveals novel sperm competition proteins.</title>
        <authorList>
            <person name="Yin D."/>
            <person name="Schwarz E.M."/>
            <person name="Thomas C.G."/>
            <person name="Felde R.L."/>
            <person name="Korf I.F."/>
            <person name="Cutter A.D."/>
            <person name="Schartner C.M."/>
            <person name="Ralston E.J."/>
            <person name="Meyer B.J."/>
            <person name="Haag E.S."/>
        </authorList>
    </citation>
    <scope>NUCLEOTIDE SEQUENCE [LARGE SCALE GENOMIC DNA]</scope>
    <source>
        <strain evidence="8">JU1422</strain>
    </source>
</reference>
<dbReference type="SMART" id="SM00184">
    <property type="entry name" value="RING"/>
    <property type="match status" value="1"/>
</dbReference>
<dbReference type="PROSITE" id="PS50089">
    <property type="entry name" value="ZF_RING_2"/>
    <property type="match status" value="1"/>
</dbReference>
<evidence type="ECO:0000256" key="2">
    <source>
        <dbReference type="ARBA" id="ARBA00022771"/>
    </source>
</evidence>
<dbReference type="InterPro" id="IPR017907">
    <property type="entry name" value="Znf_RING_CS"/>
</dbReference>
<proteinExistence type="predicted"/>
<evidence type="ECO:0000256" key="3">
    <source>
        <dbReference type="ARBA" id="ARBA00022833"/>
    </source>
</evidence>
<protein>
    <recommendedName>
        <fullName evidence="6">RING-type domain-containing protein</fullName>
    </recommendedName>
</protein>
<organism evidence="7 8">
    <name type="scientific">Caenorhabditis nigoni</name>
    <dbReference type="NCBI Taxonomy" id="1611254"/>
    <lineage>
        <taxon>Eukaryota</taxon>
        <taxon>Metazoa</taxon>
        <taxon>Ecdysozoa</taxon>
        <taxon>Nematoda</taxon>
        <taxon>Chromadorea</taxon>
        <taxon>Rhabditida</taxon>
        <taxon>Rhabditina</taxon>
        <taxon>Rhabditomorpha</taxon>
        <taxon>Rhabditoidea</taxon>
        <taxon>Rhabditidae</taxon>
        <taxon>Peloderinae</taxon>
        <taxon>Caenorhabditis</taxon>
    </lineage>
</organism>